<reference evidence="5 6" key="1">
    <citation type="journal article" date="2023" name="Elife">
        <title>Identification of key yeast species and microbe-microbe interactions impacting larval growth of Drosophila in the wild.</title>
        <authorList>
            <person name="Mure A."/>
            <person name="Sugiura Y."/>
            <person name="Maeda R."/>
            <person name="Honda K."/>
            <person name="Sakurai N."/>
            <person name="Takahashi Y."/>
            <person name="Watada M."/>
            <person name="Katoh T."/>
            <person name="Gotoh A."/>
            <person name="Gotoh Y."/>
            <person name="Taniguchi I."/>
            <person name="Nakamura K."/>
            <person name="Hayashi T."/>
            <person name="Katayama T."/>
            <person name="Uemura T."/>
            <person name="Hattori Y."/>
        </authorList>
    </citation>
    <scope>NUCLEOTIDE SEQUENCE [LARGE SCALE GENOMIC DNA]</scope>
    <source>
        <strain evidence="5 6">SB-73</strain>
    </source>
</reference>
<dbReference type="GO" id="GO:0008541">
    <property type="term" value="C:proteasome regulatory particle, lid subcomplex"/>
    <property type="evidence" value="ECO:0007669"/>
    <property type="project" value="TreeGrafter"/>
</dbReference>
<dbReference type="Pfam" id="PF08375">
    <property type="entry name" value="Rpn3_C"/>
    <property type="match status" value="1"/>
</dbReference>
<dbReference type="PANTHER" id="PTHR10758">
    <property type="entry name" value="26S PROTEASOME NON-ATPASE REGULATORY SUBUNIT 3/COP9 SIGNALOSOME COMPLEX SUBUNIT 3"/>
    <property type="match status" value="1"/>
</dbReference>
<dbReference type="SMART" id="SM00753">
    <property type="entry name" value="PAM"/>
    <property type="match status" value="1"/>
</dbReference>
<dbReference type="InterPro" id="IPR013586">
    <property type="entry name" value="PSMD3_C"/>
</dbReference>
<dbReference type="Proteomes" id="UP001362899">
    <property type="component" value="Unassembled WGS sequence"/>
</dbReference>
<protein>
    <submittedName>
        <fullName evidence="5">Proteasome regulatory particle lid subunit</fullName>
    </submittedName>
</protein>
<dbReference type="GO" id="GO:0030234">
    <property type="term" value="F:enzyme regulator activity"/>
    <property type="evidence" value="ECO:0007669"/>
    <property type="project" value="InterPro"/>
</dbReference>
<dbReference type="Pfam" id="PF01399">
    <property type="entry name" value="PCI"/>
    <property type="match status" value="1"/>
</dbReference>
<evidence type="ECO:0000256" key="3">
    <source>
        <dbReference type="SAM" id="MobiDB-lite"/>
    </source>
</evidence>
<comment type="similarity">
    <text evidence="1">Belongs to the proteasome subunit S3 family.</text>
</comment>
<dbReference type="PROSITE" id="PS50250">
    <property type="entry name" value="PCI"/>
    <property type="match status" value="1"/>
</dbReference>
<sequence length="472" mass="53160">MSTAVVSPGESAQSAVTYLSKSGTSFDSRFTLKILRNLPTIRKQVDATNLATLIAEHYDETYAKTILDLANLNYSGEFGQSVPISPEVDAFLHLLVQVWAINEDGVDTEKLMRLGQLSVKHLADSYNRRSLDHFNSKIWFYYVRAAELSKNLFSRELYSEMMTAYRTACLRHDFETQSMLITLLLRVLIFTNQIGTASDLVAKTTFPEGNASNSLAARYHYYLSRINAVELDYGTAYEQITAAIRKSPHTPAATGFLQTANKLSVLIELLTGDIPARRAFGSREQPELIAPLQPYFALAKAVRAGDVNQFQNALKTHEAALKKDGNLALARRLRQNVIKTGIRVISLTYSKIPLKDICLKLCLDSEESAEYMVAKAIRDGVIDATINHQKGYMQSLDSSNVYASTDPQECFDERIKFCMSLHDDNVKSLRYLSSDLKDDLRDLQEAREREKELVSEMQDTSDLDDDDMDFDF</sequence>
<evidence type="ECO:0000259" key="4">
    <source>
        <dbReference type="PROSITE" id="PS50250"/>
    </source>
</evidence>
<dbReference type="AlphaFoldDB" id="A0AAV5RHM3"/>
<dbReference type="InterPro" id="IPR050756">
    <property type="entry name" value="CSN3"/>
</dbReference>
<keyword evidence="6" id="KW-1185">Reference proteome</keyword>
<dbReference type="InterPro" id="IPR000717">
    <property type="entry name" value="PCI_dom"/>
</dbReference>
<proteinExistence type="inferred from homology"/>
<accession>A0AAV5RHM3</accession>
<dbReference type="PANTHER" id="PTHR10758:SF2">
    <property type="entry name" value="26S PROTEASOME NON-ATPASE REGULATORY SUBUNIT 3"/>
    <property type="match status" value="1"/>
</dbReference>
<dbReference type="Pfam" id="PF25573">
    <property type="entry name" value="TPR_PSMD3_N"/>
    <property type="match status" value="1"/>
</dbReference>
<dbReference type="GO" id="GO:0042176">
    <property type="term" value="P:regulation of protein catabolic process"/>
    <property type="evidence" value="ECO:0007669"/>
    <property type="project" value="InterPro"/>
</dbReference>
<dbReference type="EMBL" id="BTGC01000003">
    <property type="protein sequence ID" value="GMM50702.1"/>
    <property type="molecule type" value="Genomic_DNA"/>
</dbReference>
<dbReference type="SUPFAM" id="SSF46785">
    <property type="entry name" value="Winged helix' DNA-binding domain"/>
    <property type="match status" value="1"/>
</dbReference>
<feature type="compositionally biased region" description="Acidic residues" evidence="3">
    <location>
        <begin position="459"/>
        <end position="472"/>
    </location>
</feature>
<evidence type="ECO:0000313" key="5">
    <source>
        <dbReference type="EMBL" id="GMM50702.1"/>
    </source>
</evidence>
<name>A0AAV5RHM3_STABA</name>
<comment type="caution">
    <text evidence="5">The sequence shown here is derived from an EMBL/GenBank/DDBJ whole genome shotgun (WGS) entry which is preliminary data.</text>
</comment>
<dbReference type="InterPro" id="IPR036390">
    <property type="entry name" value="WH_DNA-bd_sf"/>
</dbReference>
<evidence type="ECO:0000256" key="1">
    <source>
        <dbReference type="ARBA" id="ARBA00007912"/>
    </source>
</evidence>
<keyword evidence="2 5" id="KW-0647">Proteasome</keyword>
<dbReference type="Gene3D" id="1.25.40.570">
    <property type="match status" value="1"/>
</dbReference>
<dbReference type="SMART" id="SM00088">
    <property type="entry name" value="PINT"/>
    <property type="match status" value="1"/>
</dbReference>
<evidence type="ECO:0000256" key="2">
    <source>
        <dbReference type="ARBA" id="ARBA00022942"/>
    </source>
</evidence>
<dbReference type="InterPro" id="IPR057985">
    <property type="entry name" value="TPR_PSMD3_N"/>
</dbReference>
<feature type="region of interest" description="Disordered" evidence="3">
    <location>
        <begin position="447"/>
        <end position="472"/>
    </location>
</feature>
<gene>
    <name evidence="5" type="ORF">DASB73_016600</name>
</gene>
<dbReference type="GO" id="GO:0006511">
    <property type="term" value="P:ubiquitin-dependent protein catabolic process"/>
    <property type="evidence" value="ECO:0007669"/>
    <property type="project" value="TreeGrafter"/>
</dbReference>
<organism evidence="5 6">
    <name type="scientific">Starmerella bacillaris</name>
    <name type="common">Yeast</name>
    <name type="synonym">Candida zemplinina</name>
    <dbReference type="NCBI Taxonomy" id="1247836"/>
    <lineage>
        <taxon>Eukaryota</taxon>
        <taxon>Fungi</taxon>
        <taxon>Dikarya</taxon>
        <taxon>Ascomycota</taxon>
        <taxon>Saccharomycotina</taxon>
        <taxon>Dipodascomycetes</taxon>
        <taxon>Dipodascales</taxon>
        <taxon>Trichomonascaceae</taxon>
        <taxon>Starmerella</taxon>
    </lineage>
</organism>
<feature type="domain" description="PCI" evidence="4">
    <location>
        <begin position="217"/>
        <end position="400"/>
    </location>
</feature>
<evidence type="ECO:0000313" key="6">
    <source>
        <dbReference type="Proteomes" id="UP001362899"/>
    </source>
</evidence>